<dbReference type="EMBL" id="BQNB010009692">
    <property type="protein sequence ID" value="GJS67064.1"/>
    <property type="molecule type" value="Genomic_DNA"/>
</dbReference>
<evidence type="ECO:0000313" key="2">
    <source>
        <dbReference type="EMBL" id="GJS67064.1"/>
    </source>
</evidence>
<feature type="chain" id="PRO_5045284094" evidence="1">
    <location>
        <begin position="17"/>
        <end position="397"/>
    </location>
</feature>
<sequence length="397" mass="43982">MSVLCVGLALECLGCAFVLKQGGCGNTDGRTKNVPAQPPTRTDEQIVPRSQWLTIGKSNLLFNAQKIQKNPIFQISVDNHEADMARVTQGIQTIFLTQSKPQSQSEEPKEEKMISLRKSQFVLKVSTVGSVWTGNSPILDNRSHSTILVLSPSIWKWLLRIIQKKNPQESASSATCNKACYTTIKDYIPHHNVKNKPSQLSPPKRNFPKRKLPQEVRKGKAAFQNQFLFGSSSEKGKKRHCWRSAYQGSSVRSTPKLHEVVGKGKAVAVLIKLPPDSTTGDPILDPMMIHQRREYKVERSLDSNIPVLVIRPVTSTPHVIAPSQILTGGNDSGEQEMSEVKKTDLSADVLASIRSQVPTAVNNYLGTKLDDALLKVLERHTADLIEKYSVLPGHQSL</sequence>
<feature type="signal peptide" evidence="1">
    <location>
        <begin position="1"/>
        <end position="16"/>
    </location>
</feature>
<evidence type="ECO:0000313" key="3">
    <source>
        <dbReference type="Proteomes" id="UP001151760"/>
    </source>
</evidence>
<proteinExistence type="predicted"/>
<dbReference type="Proteomes" id="UP001151760">
    <property type="component" value="Unassembled WGS sequence"/>
</dbReference>
<comment type="caution">
    <text evidence="2">The sequence shown here is derived from an EMBL/GenBank/DDBJ whole genome shotgun (WGS) entry which is preliminary data.</text>
</comment>
<evidence type="ECO:0000256" key="1">
    <source>
        <dbReference type="SAM" id="SignalP"/>
    </source>
</evidence>
<reference evidence="2" key="2">
    <citation type="submission" date="2022-01" db="EMBL/GenBank/DDBJ databases">
        <authorList>
            <person name="Yamashiro T."/>
            <person name="Shiraishi A."/>
            <person name="Satake H."/>
            <person name="Nakayama K."/>
        </authorList>
    </citation>
    <scope>NUCLEOTIDE SEQUENCE</scope>
</reference>
<protein>
    <submittedName>
        <fullName evidence="2">Uncharacterized protein</fullName>
    </submittedName>
</protein>
<name>A0ABQ4XP57_9ASTR</name>
<accession>A0ABQ4XP57</accession>
<gene>
    <name evidence="2" type="ORF">Tco_0681628</name>
</gene>
<organism evidence="2 3">
    <name type="scientific">Tanacetum coccineum</name>
    <dbReference type="NCBI Taxonomy" id="301880"/>
    <lineage>
        <taxon>Eukaryota</taxon>
        <taxon>Viridiplantae</taxon>
        <taxon>Streptophyta</taxon>
        <taxon>Embryophyta</taxon>
        <taxon>Tracheophyta</taxon>
        <taxon>Spermatophyta</taxon>
        <taxon>Magnoliopsida</taxon>
        <taxon>eudicotyledons</taxon>
        <taxon>Gunneridae</taxon>
        <taxon>Pentapetalae</taxon>
        <taxon>asterids</taxon>
        <taxon>campanulids</taxon>
        <taxon>Asterales</taxon>
        <taxon>Asteraceae</taxon>
        <taxon>Asteroideae</taxon>
        <taxon>Anthemideae</taxon>
        <taxon>Anthemidinae</taxon>
        <taxon>Tanacetum</taxon>
    </lineage>
</organism>
<keyword evidence="3" id="KW-1185">Reference proteome</keyword>
<reference evidence="2" key="1">
    <citation type="journal article" date="2022" name="Int. J. Mol. Sci.">
        <title>Draft Genome of Tanacetum Coccineum: Genomic Comparison of Closely Related Tanacetum-Family Plants.</title>
        <authorList>
            <person name="Yamashiro T."/>
            <person name="Shiraishi A."/>
            <person name="Nakayama K."/>
            <person name="Satake H."/>
        </authorList>
    </citation>
    <scope>NUCLEOTIDE SEQUENCE</scope>
</reference>
<keyword evidence="1" id="KW-0732">Signal</keyword>